<dbReference type="EMBL" id="GGEC01042817">
    <property type="protein sequence ID" value="MBX23301.1"/>
    <property type="molecule type" value="Transcribed_RNA"/>
</dbReference>
<evidence type="ECO:0000313" key="1">
    <source>
        <dbReference type="EMBL" id="MBX23301.1"/>
    </source>
</evidence>
<organism evidence="1">
    <name type="scientific">Rhizophora mucronata</name>
    <name type="common">Asiatic mangrove</name>
    <dbReference type="NCBI Taxonomy" id="61149"/>
    <lineage>
        <taxon>Eukaryota</taxon>
        <taxon>Viridiplantae</taxon>
        <taxon>Streptophyta</taxon>
        <taxon>Embryophyta</taxon>
        <taxon>Tracheophyta</taxon>
        <taxon>Spermatophyta</taxon>
        <taxon>Magnoliopsida</taxon>
        <taxon>eudicotyledons</taxon>
        <taxon>Gunneridae</taxon>
        <taxon>Pentapetalae</taxon>
        <taxon>rosids</taxon>
        <taxon>fabids</taxon>
        <taxon>Malpighiales</taxon>
        <taxon>Rhizophoraceae</taxon>
        <taxon>Rhizophora</taxon>
    </lineage>
</organism>
<accession>A0A2P2LZA5</accession>
<proteinExistence type="predicted"/>
<name>A0A2P2LZA5_RHIMU</name>
<protein>
    <submittedName>
        <fullName evidence="1">Uncharacterized protein LOC105112001 isoform X1</fullName>
    </submittedName>
</protein>
<reference evidence="1" key="1">
    <citation type="submission" date="2018-02" db="EMBL/GenBank/DDBJ databases">
        <title>Rhizophora mucronata_Transcriptome.</title>
        <authorList>
            <person name="Meera S.P."/>
            <person name="Sreeshan A."/>
            <person name="Augustine A."/>
        </authorList>
    </citation>
    <scope>NUCLEOTIDE SEQUENCE</scope>
    <source>
        <tissue evidence="1">Leaf</tissue>
    </source>
</reference>
<sequence>MPSLKMKTKISTASLIEKVCLGVCQKSNTISKRSHSHVTFSLQTAEPETSLQKCQDIHGMKINLIYW</sequence>
<dbReference type="AlphaFoldDB" id="A0A2P2LZA5"/>